<feature type="transmembrane region" description="Helical" evidence="1">
    <location>
        <begin position="202"/>
        <end position="220"/>
    </location>
</feature>
<dbReference type="InterPro" id="IPR010390">
    <property type="entry name" value="ABC-2_transporter-like"/>
</dbReference>
<dbReference type="AlphaFoldDB" id="A0A0G0PRM2"/>
<reference evidence="2 3" key="1">
    <citation type="journal article" date="2015" name="Nature">
        <title>rRNA introns, odd ribosomes, and small enigmatic genomes across a large radiation of phyla.</title>
        <authorList>
            <person name="Brown C.T."/>
            <person name="Hug L.A."/>
            <person name="Thomas B.C."/>
            <person name="Sharon I."/>
            <person name="Castelle C.J."/>
            <person name="Singh A."/>
            <person name="Wilkins M.J."/>
            <person name="Williams K.H."/>
            <person name="Banfield J.F."/>
        </authorList>
    </citation>
    <scope>NUCLEOTIDE SEQUENCE [LARGE SCALE GENOMIC DNA]</scope>
</reference>
<evidence type="ECO:0000313" key="3">
    <source>
        <dbReference type="Proteomes" id="UP000034774"/>
    </source>
</evidence>
<feature type="transmembrane region" description="Helical" evidence="1">
    <location>
        <begin position="27"/>
        <end position="51"/>
    </location>
</feature>
<keyword evidence="1" id="KW-1133">Transmembrane helix</keyword>
<feature type="transmembrane region" description="Helical" evidence="1">
    <location>
        <begin position="66"/>
        <end position="87"/>
    </location>
</feature>
<dbReference type="Pfam" id="PF06182">
    <property type="entry name" value="ABC2_membrane_6"/>
    <property type="match status" value="1"/>
</dbReference>
<gene>
    <name evidence="2" type="ORF">UT17_C0003G0039</name>
</gene>
<sequence>MKKLKYYSKIWWLLTRNSFSIVLGQRVALLFFLTGKVLRFSLFIGFLYFLIQGTNGLAGYSGNQAIFFFLVFNLVDVLSQFFFREVYRFRPKIISGDFDLTLVKPTNALFVSLLGGADAIDFFTIPPLIIATWYAGSLFHPSILSTLYFVLLIVNGFLIAAAFHIAVLAMGIITLEIDHTIMIYRDLTSFGRFPVDIYKQPVQGLLTYLIPVGIMITFPAKALMGLVSGGGILISMFIGVLALFLSFRFWNYALKKYASASS</sequence>
<dbReference type="PANTHER" id="PTHR36833:SF1">
    <property type="entry name" value="INTEGRAL MEMBRANE TRANSPORT PROTEIN"/>
    <property type="match status" value="1"/>
</dbReference>
<keyword evidence="1" id="KW-0812">Transmembrane</keyword>
<keyword evidence="1" id="KW-0472">Membrane</keyword>
<proteinExistence type="predicted"/>
<protein>
    <submittedName>
        <fullName evidence="2">Uncharacterized protein</fullName>
    </submittedName>
</protein>
<feature type="transmembrane region" description="Helical" evidence="1">
    <location>
        <begin position="108"/>
        <end position="135"/>
    </location>
</feature>
<name>A0A0G0PRM2_9BACT</name>
<evidence type="ECO:0000256" key="1">
    <source>
        <dbReference type="SAM" id="Phobius"/>
    </source>
</evidence>
<evidence type="ECO:0000313" key="2">
    <source>
        <dbReference type="EMBL" id="KKQ92016.1"/>
    </source>
</evidence>
<dbReference type="Proteomes" id="UP000034774">
    <property type="component" value="Unassembled WGS sequence"/>
</dbReference>
<comment type="caution">
    <text evidence="2">The sequence shown here is derived from an EMBL/GenBank/DDBJ whole genome shotgun (WGS) entry which is preliminary data.</text>
</comment>
<feature type="transmembrane region" description="Helical" evidence="1">
    <location>
        <begin position="147"/>
        <end position="175"/>
    </location>
</feature>
<dbReference type="PANTHER" id="PTHR36833">
    <property type="entry name" value="SLR0610 PROTEIN-RELATED"/>
    <property type="match status" value="1"/>
</dbReference>
<dbReference type="STRING" id="1618572.UT17_C0003G0039"/>
<feature type="transmembrane region" description="Helical" evidence="1">
    <location>
        <begin position="226"/>
        <end position="247"/>
    </location>
</feature>
<dbReference type="EMBL" id="LBVU01000003">
    <property type="protein sequence ID" value="KKQ92016.1"/>
    <property type="molecule type" value="Genomic_DNA"/>
</dbReference>
<accession>A0A0G0PRM2</accession>
<organism evidence="2 3">
    <name type="scientific">Candidatus Woesebacteria bacterium GW2011_GWB1_39_10</name>
    <dbReference type="NCBI Taxonomy" id="1618572"/>
    <lineage>
        <taxon>Bacteria</taxon>
        <taxon>Candidatus Woeseibacteriota</taxon>
    </lineage>
</organism>